<dbReference type="EMBL" id="JAACFV010000017">
    <property type="protein sequence ID" value="KAF7511766.1"/>
    <property type="molecule type" value="Genomic_DNA"/>
</dbReference>
<organism evidence="2 3">
    <name type="scientific">Endocarpon pusillum</name>
    <dbReference type="NCBI Taxonomy" id="364733"/>
    <lineage>
        <taxon>Eukaryota</taxon>
        <taxon>Fungi</taxon>
        <taxon>Dikarya</taxon>
        <taxon>Ascomycota</taxon>
        <taxon>Pezizomycotina</taxon>
        <taxon>Eurotiomycetes</taxon>
        <taxon>Chaetothyriomycetidae</taxon>
        <taxon>Verrucariales</taxon>
        <taxon>Verrucariaceae</taxon>
        <taxon>Endocarpon</taxon>
    </lineage>
</organism>
<feature type="chain" id="PRO_5034127205" evidence="1">
    <location>
        <begin position="24"/>
        <end position="64"/>
    </location>
</feature>
<sequence>MKLNSIFLFPLIGMASIVPSVLAAAVPNPAGDKAQTGLSLSSNLNFVTGLTRRLPLSKFPSLGS</sequence>
<evidence type="ECO:0000256" key="1">
    <source>
        <dbReference type="SAM" id="SignalP"/>
    </source>
</evidence>
<dbReference type="AlphaFoldDB" id="A0A8H7E9I9"/>
<name>A0A8H7E9I9_9EURO</name>
<feature type="signal peptide" evidence="1">
    <location>
        <begin position="1"/>
        <end position="23"/>
    </location>
</feature>
<proteinExistence type="predicted"/>
<evidence type="ECO:0000313" key="3">
    <source>
        <dbReference type="Proteomes" id="UP000606974"/>
    </source>
</evidence>
<protein>
    <submittedName>
        <fullName evidence="2">Uncharacterized protein</fullName>
    </submittedName>
</protein>
<gene>
    <name evidence="2" type="ORF">GJ744_003497</name>
</gene>
<comment type="caution">
    <text evidence="2">The sequence shown here is derived from an EMBL/GenBank/DDBJ whole genome shotgun (WGS) entry which is preliminary data.</text>
</comment>
<evidence type="ECO:0000313" key="2">
    <source>
        <dbReference type="EMBL" id="KAF7511766.1"/>
    </source>
</evidence>
<dbReference type="Proteomes" id="UP000606974">
    <property type="component" value="Unassembled WGS sequence"/>
</dbReference>
<accession>A0A8H7E9I9</accession>
<keyword evidence="3" id="KW-1185">Reference proteome</keyword>
<keyword evidence="1" id="KW-0732">Signal</keyword>
<reference evidence="2" key="1">
    <citation type="submission" date="2020-02" db="EMBL/GenBank/DDBJ databases">
        <authorList>
            <person name="Palmer J.M."/>
        </authorList>
    </citation>
    <scope>NUCLEOTIDE SEQUENCE</scope>
    <source>
        <strain evidence="2">EPUS1.4</strain>
        <tissue evidence="2">Thallus</tissue>
    </source>
</reference>